<dbReference type="EMBL" id="JH668308">
    <property type="protein sequence ID" value="KAG6444156.1"/>
    <property type="molecule type" value="Genomic_DNA"/>
</dbReference>
<keyword evidence="3" id="KW-1185">Reference proteome</keyword>
<reference evidence="2" key="1">
    <citation type="journal article" date="2016" name="Insect Biochem. Mol. Biol.">
        <title>Multifaceted biological insights from a draft genome sequence of the tobacco hornworm moth, Manduca sexta.</title>
        <authorList>
            <person name="Kanost M.R."/>
            <person name="Arrese E.L."/>
            <person name="Cao X."/>
            <person name="Chen Y.R."/>
            <person name="Chellapilla S."/>
            <person name="Goldsmith M.R."/>
            <person name="Grosse-Wilde E."/>
            <person name="Heckel D.G."/>
            <person name="Herndon N."/>
            <person name="Jiang H."/>
            <person name="Papanicolaou A."/>
            <person name="Qu J."/>
            <person name="Soulages J.L."/>
            <person name="Vogel H."/>
            <person name="Walters J."/>
            <person name="Waterhouse R.M."/>
            <person name="Ahn S.J."/>
            <person name="Almeida F.C."/>
            <person name="An C."/>
            <person name="Aqrawi P."/>
            <person name="Bretschneider A."/>
            <person name="Bryant W.B."/>
            <person name="Bucks S."/>
            <person name="Chao H."/>
            <person name="Chevignon G."/>
            <person name="Christen J.M."/>
            <person name="Clarke D.F."/>
            <person name="Dittmer N.T."/>
            <person name="Ferguson L.C.F."/>
            <person name="Garavelou S."/>
            <person name="Gordon K.H.J."/>
            <person name="Gunaratna R.T."/>
            <person name="Han Y."/>
            <person name="Hauser F."/>
            <person name="He Y."/>
            <person name="Heidel-Fischer H."/>
            <person name="Hirsh A."/>
            <person name="Hu Y."/>
            <person name="Jiang H."/>
            <person name="Kalra D."/>
            <person name="Klinner C."/>
            <person name="Konig C."/>
            <person name="Kovar C."/>
            <person name="Kroll A.R."/>
            <person name="Kuwar S.S."/>
            <person name="Lee S.L."/>
            <person name="Lehman R."/>
            <person name="Li K."/>
            <person name="Li Z."/>
            <person name="Liang H."/>
            <person name="Lovelace S."/>
            <person name="Lu Z."/>
            <person name="Mansfield J.H."/>
            <person name="McCulloch K.J."/>
            <person name="Mathew T."/>
            <person name="Morton B."/>
            <person name="Muzny D.M."/>
            <person name="Neunemann D."/>
            <person name="Ongeri F."/>
            <person name="Pauchet Y."/>
            <person name="Pu L.L."/>
            <person name="Pyrousis I."/>
            <person name="Rao X.J."/>
            <person name="Redding A."/>
            <person name="Roesel C."/>
            <person name="Sanchez-Gracia A."/>
            <person name="Schaack S."/>
            <person name="Shukla A."/>
            <person name="Tetreau G."/>
            <person name="Wang Y."/>
            <person name="Xiong G.H."/>
            <person name="Traut W."/>
            <person name="Walsh T.K."/>
            <person name="Worley K.C."/>
            <person name="Wu D."/>
            <person name="Wu W."/>
            <person name="Wu Y.Q."/>
            <person name="Zhang X."/>
            <person name="Zou Z."/>
            <person name="Zucker H."/>
            <person name="Briscoe A.D."/>
            <person name="Burmester T."/>
            <person name="Clem R.J."/>
            <person name="Feyereisen R."/>
            <person name="Grimmelikhuijzen C.J.P."/>
            <person name="Hamodrakas S.J."/>
            <person name="Hansson B.S."/>
            <person name="Huguet E."/>
            <person name="Jermiin L.S."/>
            <person name="Lan Q."/>
            <person name="Lehman H.K."/>
            <person name="Lorenzen M."/>
            <person name="Merzendorfer H."/>
            <person name="Michalopoulos I."/>
            <person name="Morton D.B."/>
            <person name="Muthukrishnan S."/>
            <person name="Oakeshott J.G."/>
            <person name="Palmer W."/>
            <person name="Park Y."/>
            <person name="Passarelli A.L."/>
            <person name="Rozas J."/>
            <person name="Schwartz L.M."/>
            <person name="Smith W."/>
            <person name="Southgate A."/>
            <person name="Vilcinskas A."/>
            <person name="Vogt R."/>
            <person name="Wang P."/>
            <person name="Werren J."/>
            <person name="Yu X.Q."/>
            <person name="Zhou J.J."/>
            <person name="Brown S.J."/>
            <person name="Scherer S.E."/>
            <person name="Richards S."/>
            <person name="Blissard G.W."/>
        </authorList>
    </citation>
    <scope>NUCLEOTIDE SEQUENCE</scope>
</reference>
<accession>A0A922CFE6</accession>
<reference evidence="2" key="2">
    <citation type="submission" date="2020-12" db="EMBL/GenBank/DDBJ databases">
        <authorList>
            <person name="Kanost M."/>
        </authorList>
    </citation>
    <scope>NUCLEOTIDE SEQUENCE</scope>
</reference>
<gene>
    <name evidence="2" type="ORF">O3G_MSEX003211</name>
</gene>
<feature type="compositionally biased region" description="Polar residues" evidence="1">
    <location>
        <begin position="110"/>
        <end position="124"/>
    </location>
</feature>
<comment type="caution">
    <text evidence="2">The sequence shown here is derived from an EMBL/GenBank/DDBJ whole genome shotgun (WGS) entry which is preliminary data.</text>
</comment>
<dbReference type="Proteomes" id="UP000791440">
    <property type="component" value="Unassembled WGS sequence"/>
</dbReference>
<name>A0A922CFE6_MANSE</name>
<evidence type="ECO:0000313" key="3">
    <source>
        <dbReference type="Proteomes" id="UP000791440"/>
    </source>
</evidence>
<evidence type="ECO:0000313" key="2">
    <source>
        <dbReference type="EMBL" id="KAG6444156.1"/>
    </source>
</evidence>
<organism evidence="2 3">
    <name type="scientific">Manduca sexta</name>
    <name type="common">Tobacco hawkmoth</name>
    <name type="synonym">Tobacco hornworm</name>
    <dbReference type="NCBI Taxonomy" id="7130"/>
    <lineage>
        <taxon>Eukaryota</taxon>
        <taxon>Metazoa</taxon>
        <taxon>Ecdysozoa</taxon>
        <taxon>Arthropoda</taxon>
        <taxon>Hexapoda</taxon>
        <taxon>Insecta</taxon>
        <taxon>Pterygota</taxon>
        <taxon>Neoptera</taxon>
        <taxon>Endopterygota</taxon>
        <taxon>Lepidoptera</taxon>
        <taxon>Glossata</taxon>
        <taxon>Ditrysia</taxon>
        <taxon>Bombycoidea</taxon>
        <taxon>Sphingidae</taxon>
        <taxon>Sphinginae</taxon>
        <taxon>Sphingini</taxon>
        <taxon>Manduca</taxon>
    </lineage>
</organism>
<dbReference type="AlphaFoldDB" id="A0A922CFE6"/>
<evidence type="ECO:0000256" key="1">
    <source>
        <dbReference type="SAM" id="MobiDB-lite"/>
    </source>
</evidence>
<feature type="region of interest" description="Disordered" evidence="1">
    <location>
        <begin position="89"/>
        <end position="124"/>
    </location>
</feature>
<proteinExistence type="predicted"/>
<sequence length="124" mass="13937">MWSVRDLAVAALVVIVVEGAVALAFPLYKPVARDNIEFGPSGPIAARDGTHFWKHLMHPKFDMQKPTDDSKSSYDFHNNDVYKQPISLIPAGTPPPAYEENVNKNDQRPTKTQQIMFSNKQVSR</sequence>
<protein>
    <submittedName>
        <fullName evidence="2">Uncharacterized protein</fullName>
    </submittedName>
</protein>